<dbReference type="GO" id="GO:0005524">
    <property type="term" value="F:ATP binding"/>
    <property type="evidence" value="ECO:0007669"/>
    <property type="project" value="UniProtKB-KW"/>
</dbReference>
<reference evidence="5" key="1">
    <citation type="submission" date="2020-03" db="EMBL/GenBank/DDBJ databases">
        <title>A high-quality chromosome-level genome assembly of a woody plant with both climbing and erect habits, Rhamnella rubrinervis.</title>
        <authorList>
            <person name="Lu Z."/>
            <person name="Yang Y."/>
            <person name="Zhu X."/>
            <person name="Sun Y."/>
        </authorList>
    </citation>
    <scope>NUCLEOTIDE SEQUENCE</scope>
    <source>
        <strain evidence="5">BYM</strain>
        <tissue evidence="5">Leaf</tissue>
    </source>
</reference>
<feature type="domain" description="Histidyl tRNA synthetase-related" evidence="4">
    <location>
        <begin position="105"/>
        <end position="186"/>
    </location>
</feature>
<dbReference type="FunFam" id="3.40.50.800:FF:000012">
    <property type="entry name" value="Histidine--tRNA ligase, cytoplasmic"/>
    <property type="match status" value="1"/>
</dbReference>
<name>A0A8K0HQB5_9ROSA</name>
<dbReference type="Pfam" id="PF12745">
    <property type="entry name" value="HGTP_anticodon2"/>
    <property type="match status" value="1"/>
</dbReference>
<dbReference type="InterPro" id="IPR045864">
    <property type="entry name" value="aa-tRNA-synth_II/BPL/LPL"/>
</dbReference>
<dbReference type="GO" id="GO:0003723">
    <property type="term" value="F:RNA binding"/>
    <property type="evidence" value="ECO:0007669"/>
    <property type="project" value="TreeGrafter"/>
</dbReference>
<dbReference type="GO" id="GO:0006427">
    <property type="term" value="P:histidyl-tRNA aminoacylation"/>
    <property type="evidence" value="ECO:0007669"/>
    <property type="project" value="TreeGrafter"/>
</dbReference>
<keyword evidence="2" id="KW-0067">ATP-binding</keyword>
<keyword evidence="6" id="KW-1185">Reference proteome</keyword>
<dbReference type="InterPro" id="IPR024435">
    <property type="entry name" value="HisRS-related_dom"/>
</dbReference>
<evidence type="ECO:0000256" key="3">
    <source>
        <dbReference type="ARBA" id="ARBA00022917"/>
    </source>
</evidence>
<dbReference type="SUPFAM" id="SSF52954">
    <property type="entry name" value="Class II aaRS ABD-related"/>
    <property type="match status" value="1"/>
</dbReference>
<evidence type="ECO:0000259" key="4">
    <source>
        <dbReference type="Pfam" id="PF12745"/>
    </source>
</evidence>
<gene>
    <name evidence="5" type="ORF">FNV43_RR00277</name>
</gene>
<dbReference type="InterPro" id="IPR036621">
    <property type="entry name" value="Anticodon-bd_dom_sf"/>
</dbReference>
<dbReference type="GO" id="GO:0004821">
    <property type="term" value="F:histidine-tRNA ligase activity"/>
    <property type="evidence" value="ECO:0007669"/>
    <property type="project" value="TreeGrafter"/>
</dbReference>
<comment type="caution">
    <text evidence="5">The sequence shown here is derived from an EMBL/GenBank/DDBJ whole genome shotgun (WGS) entry which is preliminary data.</text>
</comment>
<accession>A0A8K0HQB5</accession>
<evidence type="ECO:0000313" key="6">
    <source>
        <dbReference type="Proteomes" id="UP000796880"/>
    </source>
</evidence>
<evidence type="ECO:0000256" key="2">
    <source>
        <dbReference type="ARBA" id="ARBA00022840"/>
    </source>
</evidence>
<dbReference type="GO" id="GO:0005829">
    <property type="term" value="C:cytosol"/>
    <property type="evidence" value="ECO:0007669"/>
    <property type="project" value="TreeGrafter"/>
</dbReference>
<dbReference type="GO" id="GO:0005739">
    <property type="term" value="C:mitochondrion"/>
    <property type="evidence" value="ECO:0007669"/>
    <property type="project" value="TreeGrafter"/>
</dbReference>
<keyword evidence="3" id="KW-0648">Protein biosynthesis</keyword>
<sequence length="219" mass="24611">MFQSLAFHCVPIGNGVEVIGKGKVKRRSQRRRKVYLIKENTSGSLVEGALLAVGGRYDYLLHQMWGQEYKSYPPGAVGTSLGLETLILNSPVDLKPVRNEASTSILVCSRGGGGLLEERMELVAALWENNIRAEFVPNPDPSLTEQYEYANEHDIKCLVIMTDGSVKVRHLDLKKEKEVPREDVVRLHPAFQQSPWFPEQTVKICVVVILPKRDSTREV</sequence>
<dbReference type="AlphaFoldDB" id="A0A8K0HQB5"/>
<evidence type="ECO:0000256" key="1">
    <source>
        <dbReference type="ARBA" id="ARBA00022741"/>
    </source>
</evidence>
<keyword evidence="1" id="KW-0547">Nucleotide-binding</keyword>
<proteinExistence type="predicted"/>
<dbReference type="PANTHER" id="PTHR11476:SF10">
    <property type="entry name" value="NON-SPECIFIC SERINE_THREONINE PROTEIN KINASE"/>
    <property type="match status" value="1"/>
</dbReference>
<dbReference type="Gene3D" id="3.30.930.10">
    <property type="entry name" value="Bira Bifunctional Protein, Domain 2"/>
    <property type="match status" value="1"/>
</dbReference>
<dbReference type="Gene3D" id="3.40.50.800">
    <property type="entry name" value="Anticodon-binding domain"/>
    <property type="match status" value="1"/>
</dbReference>
<dbReference type="GO" id="GO:0032543">
    <property type="term" value="P:mitochondrial translation"/>
    <property type="evidence" value="ECO:0007669"/>
    <property type="project" value="TreeGrafter"/>
</dbReference>
<dbReference type="Proteomes" id="UP000796880">
    <property type="component" value="Unassembled WGS sequence"/>
</dbReference>
<organism evidence="5 6">
    <name type="scientific">Rhamnella rubrinervis</name>
    <dbReference type="NCBI Taxonomy" id="2594499"/>
    <lineage>
        <taxon>Eukaryota</taxon>
        <taxon>Viridiplantae</taxon>
        <taxon>Streptophyta</taxon>
        <taxon>Embryophyta</taxon>
        <taxon>Tracheophyta</taxon>
        <taxon>Spermatophyta</taxon>
        <taxon>Magnoliopsida</taxon>
        <taxon>eudicotyledons</taxon>
        <taxon>Gunneridae</taxon>
        <taxon>Pentapetalae</taxon>
        <taxon>rosids</taxon>
        <taxon>fabids</taxon>
        <taxon>Rosales</taxon>
        <taxon>Rhamnaceae</taxon>
        <taxon>rhamnoid group</taxon>
        <taxon>Rhamneae</taxon>
        <taxon>Rhamnella</taxon>
    </lineage>
</organism>
<dbReference type="EMBL" id="VOIH02000001">
    <property type="protein sequence ID" value="KAF3455639.1"/>
    <property type="molecule type" value="Genomic_DNA"/>
</dbReference>
<evidence type="ECO:0000313" key="5">
    <source>
        <dbReference type="EMBL" id="KAF3455639.1"/>
    </source>
</evidence>
<protein>
    <recommendedName>
        <fullName evidence="4">Histidyl tRNA synthetase-related domain-containing protein</fullName>
    </recommendedName>
</protein>
<dbReference type="PANTHER" id="PTHR11476">
    <property type="entry name" value="HISTIDYL-TRNA SYNTHETASE"/>
    <property type="match status" value="1"/>
</dbReference>
<dbReference type="OrthoDB" id="341578at2759"/>